<evidence type="ECO:0000313" key="2">
    <source>
        <dbReference type="EMBL" id="MED6209111.1"/>
    </source>
</evidence>
<accession>A0ABU6YI45</accession>
<proteinExistence type="predicted"/>
<protein>
    <submittedName>
        <fullName evidence="2">Uncharacterized protein</fullName>
    </submittedName>
</protein>
<comment type="caution">
    <text evidence="2">The sequence shown here is derived from an EMBL/GenBank/DDBJ whole genome shotgun (WGS) entry which is preliminary data.</text>
</comment>
<feature type="compositionally biased region" description="Basic and acidic residues" evidence="1">
    <location>
        <begin position="1"/>
        <end position="13"/>
    </location>
</feature>
<evidence type="ECO:0000313" key="3">
    <source>
        <dbReference type="Proteomes" id="UP001341840"/>
    </source>
</evidence>
<feature type="region of interest" description="Disordered" evidence="1">
    <location>
        <begin position="1"/>
        <end position="25"/>
    </location>
</feature>
<reference evidence="2 3" key="1">
    <citation type="journal article" date="2023" name="Plants (Basel)">
        <title>Bridging the Gap: Combining Genomics and Transcriptomics Approaches to Understand Stylosanthes scabra, an Orphan Legume from the Brazilian Caatinga.</title>
        <authorList>
            <person name="Ferreira-Neto J.R.C."/>
            <person name="da Silva M.D."/>
            <person name="Binneck E."/>
            <person name="de Melo N.F."/>
            <person name="da Silva R.H."/>
            <person name="de Melo A.L.T.M."/>
            <person name="Pandolfi V."/>
            <person name="Bustamante F.O."/>
            <person name="Brasileiro-Vidal A.C."/>
            <person name="Benko-Iseppon A.M."/>
        </authorList>
    </citation>
    <scope>NUCLEOTIDE SEQUENCE [LARGE SCALE GENOMIC DNA]</scope>
    <source>
        <tissue evidence="2">Leaves</tissue>
    </source>
</reference>
<feature type="non-terminal residue" evidence="2">
    <location>
        <position position="1"/>
    </location>
</feature>
<evidence type="ECO:0000256" key="1">
    <source>
        <dbReference type="SAM" id="MobiDB-lite"/>
    </source>
</evidence>
<dbReference type="Proteomes" id="UP001341840">
    <property type="component" value="Unassembled WGS sequence"/>
</dbReference>
<dbReference type="EMBL" id="JASCZI010242020">
    <property type="protein sequence ID" value="MED6209111.1"/>
    <property type="molecule type" value="Genomic_DNA"/>
</dbReference>
<name>A0ABU6YI45_9FABA</name>
<organism evidence="2 3">
    <name type="scientific">Stylosanthes scabra</name>
    <dbReference type="NCBI Taxonomy" id="79078"/>
    <lineage>
        <taxon>Eukaryota</taxon>
        <taxon>Viridiplantae</taxon>
        <taxon>Streptophyta</taxon>
        <taxon>Embryophyta</taxon>
        <taxon>Tracheophyta</taxon>
        <taxon>Spermatophyta</taxon>
        <taxon>Magnoliopsida</taxon>
        <taxon>eudicotyledons</taxon>
        <taxon>Gunneridae</taxon>
        <taxon>Pentapetalae</taxon>
        <taxon>rosids</taxon>
        <taxon>fabids</taxon>
        <taxon>Fabales</taxon>
        <taxon>Fabaceae</taxon>
        <taxon>Papilionoideae</taxon>
        <taxon>50 kb inversion clade</taxon>
        <taxon>dalbergioids sensu lato</taxon>
        <taxon>Dalbergieae</taxon>
        <taxon>Pterocarpus clade</taxon>
        <taxon>Stylosanthes</taxon>
    </lineage>
</organism>
<sequence length="79" mass="8891">IEKGIGKAKEGIRSKRFTRGSQEVRNRAPCDRTVPSYDLTCHWERFGMHSANTRATAQFHRSTARVQSQSCNSVDHATA</sequence>
<keyword evidence="3" id="KW-1185">Reference proteome</keyword>
<feature type="region of interest" description="Disordered" evidence="1">
    <location>
        <begin position="60"/>
        <end position="79"/>
    </location>
</feature>
<gene>
    <name evidence="2" type="ORF">PIB30_051486</name>
</gene>